<comment type="subcellular location">
    <subcellularLocation>
        <location evidence="2">Cytoplasm</location>
    </subcellularLocation>
</comment>
<evidence type="ECO:0000256" key="14">
    <source>
        <dbReference type="ARBA" id="ARBA00032119"/>
    </source>
</evidence>
<sequence length="717" mass="81103">MLLAKNLPFRYIYSTIISKLRMSTQVNKAYLADHEAPLIMLSAKGFFEQLTNKEKLYAHFMSKASHAGSRVVLRQVSHESEAIFDLIMAINTGIGGQYPEGKDSELYLEYVSQFLSNLGNYKSFGDLKFVPRCSQSYILKLLELAQIDKETKPSTKSCLYETWADLIAKGIYYADEKCALLGFPSQGHRSSYYFGDVAPEDMALLKKEVFSAYSILPENTRIKKLHDKKFEILVASAVKQNQLVEYPKEPFQLSNGYQVSFVFGDHSREMALVAHYLSEAKKYAANDIQKDMLAEYIKSFTTGSSHAHKESQKLWVKDLSPVIETNVGFIETYREPSGIIGEFESLVAIQNKKRTEKFATMVKSAEKFIALLPWDRAFEKPKFQPPDFTSIEVLTFAGSGIPAGINIPNYDDVRLNIGFKNVSLGNILSANPGSKKRPTTFIGDEDRELYDEYHSESFEVQVGIHELLGHGSGKLLSELEDGQFNFDKKNPPLGLDGKPVSTYYKKGETWGSKFGQLAGAFEECRAEVIALYLITNRDLLEIFGYKTKDEQDSIIYAGYLQMARAGLLALEFWDPNTAKWGQPHMQARFSIMKTFLKHCSDKKFLQLAYSKDDYSDLCVVLDPNLIETAGHDAVKDYLMHLHIYKSSGDVTNGSAYFIERSTVDADLAKFRNIVLDKKLPRRQIIQANTTLKGDEVKLKEYGESPLGMLMSFVEREV</sequence>
<dbReference type="PANTHER" id="PTHR23422">
    <property type="entry name" value="DIPEPTIDYL PEPTIDASE III-RELATED"/>
    <property type="match status" value="1"/>
</dbReference>
<evidence type="ECO:0000256" key="11">
    <source>
        <dbReference type="ARBA" id="ARBA00022833"/>
    </source>
</evidence>
<evidence type="ECO:0000256" key="9">
    <source>
        <dbReference type="ARBA" id="ARBA00022723"/>
    </source>
</evidence>
<dbReference type="InterPro" id="IPR005317">
    <property type="entry name" value="Dipeptidyl-peptase3"/>
</dbReference>
<evidence type="ECO:0000256" key="7">
    <source>
        <dbReference type="ARBA" id="ARBA00022490"/>
    </source>
</evidence>
<evidence type="ECO:0000256" key="12">
    <source>
        <dbReference type="ARBA" id="ARBA00023049"/>
    </source>
</evidence>
<dbReference type="GO" id="GO:0004177">
    <property type="term" value="F:aminopeptidase activity"/>
    <property type="evidence" value="ECO:0007669"/>
    <property type="project" value="UniProtKB-KW"/>
</dbReference>
<evidence type="ECO:0000256" key="16">
    <source>
        <dbReference type="PIRSR" id="PIRSR007828-1"/>
    </source>
</evidence>
<keyword evidence="19" id="KW-1185">Reference proteome</keyword>
<gene>
    <name evidence="18" type="ORF">LAFE_0G06502G</name>
</gene>
<organism evidence="18 19">
    <name type="scientific">Lachancea fermentati</name>
    <name type="common">Zygosaccharomyces fermentati</name>
    <dbReference type="NCBI Taxonomy" id="4955"/>
    <lineage>
        <taxon>Eukaryota</taxon>
        <taxon>Fungi</taxon>
        <taxon>Dikarya</taxon>
        <taxon>Ascomycota</taxon>
        <taxon>Saccharomycotina</taxon>
        <taxon>Saccharomycetes</taxon>
        <taxon>Saccharomycetales</taxon>
        <taxon>Saccharomycetaceae</taxon>
        <taxon>Lachancea</taxon>
    </lineage>
</organism>
<evidence type="ECO:0000256" key="6">
    <source>
        <dbReference type="ARBA" id="ARBA00022438"/>
    </source>
</evidence>
<accession>A0A1G4MH61</accession>
<dbReference type="OMA" id="QRYWIRD"/>
<evidence type="ECO:0000313" key="18">
    <source>
        <dbReference type="EMBL" id="SCW03259.1"/>
    </source>
</evidence>
<evidence type="ECO:0000256" key="13">
    <source>
        <dbReference type="ARBA" id="ARBA00031288"/>
    </source>
</evidence>
<dbReference type="InterPro" id="IPR039461">
    <property type="entry name" value="Peptidase_M49"/>
</dbReference>
<evidence type="ECO:0000256" key="3">
    <source>
        <dbReference type="ARBA" id="ARBA00010200"/>
    </source>
</evidence>
<evidence type="ECO:0000256" key="5">
    <source>
        <dbReference type="ARBA" id="ARBA00014713"/>
    </source>
</evidence>
<keyword evidence="12 15" id="KW-0482">Metalloprotease</keyword>
<keyword evidence="6 15" id="KW-0031">Aminopeptidase</keyword>
<evidence type="ECO:0000256" key="10">
    <source>
        <dbReference type="ARBA" id="ARBA00022801"/>
    </source>
</evidence>
<proteinExistence type="inferred from homology"/>
<protein>
    <recommendedName>
        <fullName evidence="5 15">Dipeptidyl peptidase 3</fullName>
        <ecNumber evidence="4 15">3.4.14.4</ecNumber>
    </recommendedName>
    <alternativeName>
        <fullName evidence="13 15">Dipeptidyl aminopeptidase III</fullName>
    </alternativeName>
    <alternativeName>
        <fullName evidence="14 15">Dipeptidyl peptidase III</fullName>
    </alternativeName>
</protein>
<feature type="binding site" evidence="17">
    <location>
        <position position="523"/>
    </location>
    <ligand>
        <name>Zn(2+)</name>
        <dbReference type="ChEBI" id="CHEBI:29105"/>
        <note>catalytic</note>
    </ligand>
</feature>
<dbReference type="Gene3D" id="3.30.70.2600">
    <property type="match status" value="1"/>
</dbReference>
<dbReference type="EC" id="3.4.14.4" evidence="4 15"/>
<dbReference type="GO" id="GO:0008239">
    <property type="term" value="F:dipeptidyl-peptidase activity"/>
    <property type="evidence" value="ECO:0007669"/>
    <property type="project" value="UniProtKB-UniRule"/>
</dbReference>
<dbReference type="Proteomes" id="UP000190831">
    <property type="component" value="Chromosome G"/>
</dbReference>
<keyword evidence="10 15" id="KW-0378">Hydrolase</keyword>
<name>A0A1G4MH61_LACFM</name>
<evidence type="ECO:0000256" key="4">
    <source>
        <dbReference type="ARBA" id="ARBA00012063"/>
    </source>
</evidence>
<dbReference type="FunFam" id="3.30.540.30:FF:000001">
    <property type="entry name" value="Dipeptidyl peptidase 3"/>
    <property type="match status" value="1"/>
</dbReference>
<evidence type="ECO:0000256" key="17">
    <source>
        <dbReference type="PIRSR" id="PIRSR007828-2"/>
    </source>
</evidence>
<evidence type="ECO:0000313" key="19">
    <source>
        <dbReference type="Proteomes" id="UP000190831"/>
    </source>
</evidence>
<dbReference type="GO" id="GO:0046872">
    <property type="term" value="F:metal ion binding"/>
    <property type="evidence" value="ECO:0007669"/>
    <property type="project" value="UniProtKB-KW"/>
</dbReference>
<dbReference type="PANTHER" id="PTHR23422:SF11">
    <property type="entry name" value="DIPEPTIDYL PEPTIDASE 3"/>
    <property type="match status" value="1"/>
</dbReference>
<evidence type="ECO:0000256" key="8">
    <source>
        <dbReference type="ARBA" id="ARBA00022670"/>
    </source>
</evidence>
<keyword evidence="11 15" id="KW-0862">Zinc</keyword>
<dbReference type="AlphaFoldDB" id="A0A1G4MH61"/>
<dbReference type="GO" id="GO:0005737">
    <property type="term" value="C:cytoplasm"/>
    <property type="evidence" value="ECO:0007669"/>
    <property type="project" value="UniProtKB-SubCell"/>
</dbReference>
<comment type="catalytic activity">
    <reaction evidence="1 15">
        <text>Release of an N-terminal dipeptide from a peptide comprising four or more residues, with broad specificity. Also acts on dipeptidyl 2-naphthylamides.</text>
        <dbReference type="EC" id="3.4.14.4"/>
    </reaction>
</comment>
<keyword evidence="8 15" id="KW-0645">Protease</keyword>
<keyword evidence="9 15" id="KW-0479">Metal-binding</keyword>
<dbReference type="STRING" id="4955.A0A1G4MH61"/>
<dbReference type="OrthoDB" id="4694525at2759"/>
<dbReference type="FunFam" id="3.30.540.30:FF:000002">
    <property type="entry name" value="Dipeptidyl peptidase 3"/>
    <property type="match status" value="1"/>
</dbReference>
<feature type="binding site" evidence="17">
    <location>
        <position position="465"/>
    </location>
    <ligand>
        <name>Zn(2+)</name>
        <dbReference type="ChEBI" id="CHEBI:29105"/>
        <note>catalytic</note>
    </ligand>
</feature>
<dbReference type="GO" id="GO:0008235">
    <property type="term" value="F:metalloexopeptidase activity"/>
    <property type="evidence" value="ECO:0007669"/>
    <property type="project" value="InterPro"/>
</dbReference>
<reference evidence="18 19" key="1">
    <citation type="submission" date="2016-03" db="EMBL/GenBank/DDBJ databases">
        <authorList>
            <person name="Devillers H."/>
        </authorList>
    </citation>
    <scope>NUCLEOTIDE SEQUENCE [LARGE SCALE GENOMIC DNA]</scope>
    <source>
        <strain evidence="18">CBS 6772</strain>
    </source>
</reference>
<dbReference type="GO" id="GO:0006508">
    <property type="term" value="P:proteolysis"/>
    <property type="evidence" value="ECO:0007669"/>
    <property type="project" value="UniProtKB-KW"/>
</dbReference>
<dbReference type="Gene3D" id="3.30.540.30">
    <property type="match status" value="2"/>
</dbReference>
<dbReference type="EMBL" id="LT598486">
    <property type="protein sequence ID" value="SCW03259.1"/>
    <property type="molecule type" value="Genomic_DNA"/>
</dbReference>
<feature type="binding site" evidence="17">
    <location>
        <position position="470"/>
    </location>
    <ligand>
        <name>Zn(2+)</name>
        <dbReference type="ChEBI" id="CHEBI:29105"/>
        <note>catalytic</note>
    </ligand>
</feature>
<comment type="cofactor">
    <cofactor evidence="15 17">
        <name>Zn(2+)</name>
        <dbReference type="ChEBI" id="CHEBI:29105"/>
    </cofactor>
    <text evidence="15 17">Binds 1 zinc ion per subunit.</text>
</comment>
<evidence type="ECO:0000256" key="15">
    <source>
        <dbReference type="PIRNR" id="PIRNR007828"/>
    </source>
</evidence>
<comment type="similarity">
    <text evidence="3 15">Belongs to the peptidase M49 family.</text>
</comment>
<keyword evidence="7 15" id="KW-0963">Cytoplasm</keyword>
<feature type="active site" evidence="16">
    <location>
        <position position="466"/>
    </location>
</feature>
<evidence type="ECO:0000256" key="1">
    <source>
        <dbReference type="ARBA" id="ARBA00001336"/>
    </source>
</evidence>
<evidence type="ECO:0000256" key="2">
    <source>
        <dbReference type="ARBA" id="ARBA00004496"/>
    </source>
</evidence>
<dbReference type="PIRSF" id="PIRSF007828">
    <property type="entry name" value="Dipeptidyl-peptidase_III"/>
    <property type="match status" value="1"/>
</dbReference>
<dbReference type="Pfam" id="PF03571">
    <property type="entry name" value="Peptidase_M49"/>
    <property type="match status" value="1"/>
</dbReference>